<sequence length="65" mass="6794">MATKTIQVSPADIDLFHVAAAEWGDASAWLALATANGMVDPVIYGLQSLVVPEYQASFEGSLPAS</sequence>
<comment type="caution">
    <text evidence="1">The sequence shown here is derived from an EMBL/GenBank/DDBJ whole genome shotgun (WGS) entry which is preliminary data.</text>
</comment>
<organism evidence="1 2">
    <name type="scientific">Acidisoma cellulosilyticum</name>
    <dbReference type="NCBI Taxonomy" id="2802395"/>
    <lineage>
        <taxon>Bacteria</taxon>
        <taxon>Pseudomonadati</taxon>
        <taxon>Pseudomonadota</taxon>
        <taxon>Alphaproteobacteria</taxon>
        <taxon>Acetobacterales</taxon>
        <taxon>Acidocellaceae</taxon>
        <taxon>Acidisoma</taxon>
    </lineage>
</organism>
<dbReference type="EMBL" id="JAESVA010000005">
    <property type="protein sequence ID" value="MCB8881712.1"/>
    <property type="molecule type" value="Genomic_DNA"/>
</dbReference>
<reference evidence="1 2" key="1">
    <citation type="journal article" date="2021" name="Microorganisms">
        <title>Acidisoma silvae sp. nov. and Acidisomacellulosilytica sp. nov., Two Acidophilic Bacteria Isolated from Decaying Wood, Hydrolyzing Cellulose and Producing Poly-3-hydroxybutyrate.</title>
        <authorList>
            <person name="Mieszkin S."/>
            <person name="Pouder E."/>
            <person name="Uroz S."/>
            <person name="Simon-Colin C."/>
            <person name="Alain K."/>
        </authorList>
    </citation>
    <scope>NUCLEOTIDE SEQUENCE [LARGE SCALE GENOMIC DNA]</scope>
    <source>
        <strain evidence="1 2">HW T5.17</strain>
    </source>
</reference>
<accession>A0A963Z4E0</accession>
<evidence type="ECO:0000313" key="1">
    <source>
        <dbReference type="EMBL" id="MCB8881712.1"/>
    </source>
</evidence>
<dbReference type="RefSeq" id="WP_227308377.1">
    <property type="nucleotide sequence ID" value="NZ_JAESVA010000005.1"/>
</dbReference>
<gene>
    <name evidence="1" type="ORF">ACELLULO517_15800</name>
</gene>
<dbReference type="AlphaFoldDB" id="A0A963Z4E0"/>
<name>A0A963Z4E0_9PROT</name>
<protein>
    <submittedName>
        <fullName evidence="1">Uncharacterized protein</fullName>
    </submittedName>
</protein>
<keyword evidence="2" id="KW-1185">Reference proteome</keyword>
<proteinExistence type="predicted"/>
<dbReference type="Proteomes" id="UP000721844">
    <property type="component" value="Unassembled WGS sequence"/>
</dbReference>
<evidence type="ECO:0000313" key="2">
    <source>
        <dbReference type="Proteomes" id="UP000721844"/>
    </source>
</evidence>